<dbReference type="SUPFAM" id="SSF53901">
    <property type="entry name" value="Thiolase-like"/>
    <property type="match status" value="2"/>
</dbReference>
<dbReference type="InterPro" id="IPR020806">
    <property type="entry name" value="PKS_PP-bd"/>
</dbReference>
<dbReference type="GO" id="GO:0031177">
    <property type="term" value="F:phosphopantetheine binding"/>
    <property type="evidence" value="ECO:0007669"/>
    <property type="project" value="InterPro"/>
</dbReference>
<comment type="pathway">
    <text evidence="11">Antibiotic biosynthesis; erythromycin biosynthesis.</text>
</comment>
<dbReference type="Gene3D" id="3.40.50.11460">
    <property type="match status" value="1"/>
</dbReference>
<dbReference type="InterPro" id="IPR049900">
    <property type="entry name" value="PKS_mFAS_DH"/>
</dbReference>
<comment type="catalytic activity">
    <reaction evidence="9">
        <text>6 (S)-methylmalonyl-CoA + propanoyl-CoA + 6 NADPH + 12 H(+) = 6-deoxyerythronolide B + 6 CO2 + 6 NADP(+) + 7 CoA + H2O</text>
        <dbReference type="Rhea" id="RHEA:23068"/>
        <dbReference type="ChEBI" id="CHEBI:15377"/>
        <dbReference type="ChEBI" id="CHEBI:15378"/>
        <dbReference type="ChEBI" id="CHEBI:16089"/>
        <dbReference type="ChEBI" id="CHEBI:16526"/>
        <dbReference type="ChEBI" id="CHEBI:57287"/>
        <dbReference type="ChEBI" id="CHEBI:57327"/>
        <dbReference type="ChEBI" id="CHEBI:57392"/>
        <dbReference type="ChEBI" id="CHEBI:57783"/>
        <dbReference type="ChEBI" id="CHEBI:58349"/>
        <dbReference type="EC" id="2.3.1.94"/>
    </reaction>
</comment>
<dbReference type="Pfam" id="PF14765">
    <property type="entry name" value="PS-DH"/>
    <property type="match status" value="1"/>
</dbReference>
<dbReference type="InterPro" id="IPR016035">
    <property type="entry name" value="Acyl_Trfase/lysoPLipase"/>
</dbReference>
<keyword evidence="4" id="KW-0808">Transferase</keyword>
<dbReference type="Pfam" id="PF00109">
    <property type="entry name" value="ketoacyl-synt"/>
    <property type="match status" value="2"/>
</dbReference>
<evidence type="ECO:0000256" key="6">
    <source>
        <dbReference type="ARBA" id="ARBA00023194"/>
    </source>
</evidence>
<dbReference type="InterPro" id="IPR013154">
    <property type="entry name" value="ADH-like_N"/>
</dbReference>
<dbReference type="SUPFAM" id="SSF47336">
    <property type="entry name" value="ACP-like"/>
    <property type="match status" value="2"/>
</dbReference>
<dbReference type="InterPro" id="IPR013968">
    <property type="entry name" value="PKS_KR"/>
</dbReference>
<keyword evidence="8" id="KW-0012">Acyltransferase</keyword>
<dbReference type="Pfam" id="PF00698">
    <property type="entry name" value="Acyl_transf_1"/>
    <property type="match status" value="2"/>
</dbReference>
<reference evidence="20" key="1">
    <citation type="submission" date="2016-10" db="EMBL/GenBank/DDBJ databases">
        <authorList>
            <person name="Varghese N."/>
            <person name="Submissions S."/>
        </authorList>
    </citation>
    <scope>NUCLEOTIDE SEQUENCE [LARGE SCALE GENOMIC DNA]</scope>
    <source>
        <strain evidence="20">DSM 44993</strain>
    </source>
</reference>
<dbReference type="InterPro" id="IPR018201">
    <property type="entry name" value="Ketoacyl_synth_AS"/>
</dbReference>
<organism evidence="19 20">
    <name type="scientific">Amycolatopsis saalfeldensis</name>
    <dbReference type="NCBI Taxonomy" id="394193"/>
    <lineage>
        <taxon>Bacteria</taxon>
        <taxon>Bacillati</taxon>
        <taxon>Actinomycetota</taxon>
        <taxon>Actinomycetes</taxon>
        <taxon>Pseudonocardiales</taxon>
        <taxon>Pseudonocardiaceae</taxon>
        <taxon>Amycolatopsis</taxon>
    </lineage>
</organism>
<evidence type="ECO:0000256" key="15">
    <source>
        <dbReference type="SAM" id="MobiDB-lite"/>
    </source>
</evidence>
<evidence type="ECO:0000259" key="18">
    <source>
        <dbReference type="PROSITE" id="PS52019"/>
    </source>
</evidence>
<keyword evidence="2" id="KW-0596">Phosphopantetheine</keyword>
<dbReference type="FunFam" id="3.90.180.10:FF:000032">
    <property type="entry name" value="Probable polyketide synthase pks1"/>
    <property type="match status" value="1"/>
</dbReference>
<dbReference type="InterPro" id="IPR016039">
    <property type="entry name" value="Thiolase-like"/>
</dbReference>
<evidence type="ECO:0000256" key="9">
    <source>
        <dbReference type="ARBA" id="ARBA00052442"/>
    </source>
</evidence>
<dbReference type="FunFam" id="3.40.50.720:FF:000209">
    <property type="entry name" value="Polyketide synthase Pks12"/>
    <property type="match status" value="1"/>
</dbReference>
<dbReference type="InterPro" id="IPR014030">
    <property type="entry name" value="Ketoacyl_synth_N"/>
</dbReference>
<dbReference type="PROSITE" id="PS52019">
    <property type="entry name" value="PKS_MFAS_DH"/>
    <property type="match status" value="1"/>
</dbReference>
<dbReference type="PROSITE" id="PS00012">
    <property type="entry name" value="PHOSPHOPANTETHEINE"/>
    <property type="match status" value="2"/>
</dbReference>
<dbReference type="Proteomes" id="UP000198582">
    <property type="component" value="Unassembled WGS sequence"/>
</dbReference>
<dbReference type="CDD" id="cd05195">
    <property type="entry name" value="enoyl_red"/>
    <property type="match status" value="1"/>
</dbReference>
<dbReference type="Pfam" id="PF08990">
    <property type="entry name" value="Docking"/>
    <property type="match status" value="1"/>
</dbReference>
<dbReference type="RefSeq" id="WP_091628325.1">
    <property type="nucleotide sequence ID" value="NZ_FOEF01000028.1"/>
</dbReference>
<dbReference type="Gene3D" id="3.30.70.3290">
    <property type="match status" value="2"/>
</dbReference>
<dbReference type="GO" id="GO:0004315">
    <property type="term" value="F:3-oxoacyl-[acyl-carrier-protein] synthase activity"/>
    <property type="evidence" value="ECO:0007669"/>
    <property type="project" value="InterPro"/>
</dbReference>
<dbReference type="InterPro" id="IPR011032">
    <property type="entry name" value="GroES-like_sf"/>
</dbReference>
<dbReference type="SUPFAM" id="SSF52151">
    <property type="entry name" value="FabD/lysophospholipase-like"/>
    <property type="match status" value="2"/>
</dbReference>
<evidence type="ECO:0000256" key="3">
    <source>
        <dbReference type="ARBA" id="ARBA00022553"/>
    </source>
</evidence>
<dbReference type="Pfam" id="PF08240">
    <property type="entry name" value="ADH_N"/>
    <property type="match status" value="1"/>
</dbReference>
<dbReference type="SMART" id="SM00829">
    <property type="entry name" value="PKS_ER"/>
    <property type="match status" value="1"/>
</dbReference>
<evidence type="ECO:0000313" key="19">
    <source>
        <dbReference type="EMBL" id="SEP53570.1"/>
    </source>
</evidence>
<feature type="active site" description="Proton acceptor; for dehydratase activity" evidence="14">
    <location>
        <position position="2401"/>
    </location>
</feature>
<dbReference type="InterPro" id="IPR006162">
    <property type="entry name" value="Ppantetheine_attach_site"/>
</dbReference>
<dbReference type="Pfam" id="PF08659">
    <property type="entry name" value="KR"/>
    <property type="match status" value="2"/>
</dbReference>
<evidence type="ECO:0000259" key="16">
    <source>
        <dbReference type="PROSITE" id="PS50075"/>
    </source>
</evidence>
<feature type="domain" description="Ketosynthase family 3 (KS3)" evidence="17">
    <location>
        <begin position="36"/>
        <end position="462"/>
    </location>
</feature>
<comment type="cofactor">
    <cofactor evidence="1">
        <name>pantetheine 4'-phosphate</name>
        <dbReference type="ChEBI" id="CHEBI:47942"/>
    </cofactor>
</comment>
<dbReference type="SMART" id="SM00827">
    <property type="entry name" value="PKS_AT"/>
    <property type="match status" value="2"/>
</dbReference>
<dbReference type="Pfam" id="PF02801">
    <property type="entry name" value="Ketoacyl-synt_C"/>
    <property type="match status" value="2"/>
</dbReference>
<dbReference type="InterPro" id="IPR014043">
    <property type="entry name" value="Acyl_transferase_dom"/>
</dbReference>
<dbReference type="CDD" id="cd00833">
    <property type="entry name" value="PKS"/>
    <property type="match status" value="2"/>
</dbReference>
<dbReference type="GO" id="GO:0016491">
    <property type="term" value="F:oxidoreductase activity"/>
    <property type="evidence" value="ECO:0007669"/>
    <property type="project" value="InterPro"/>
</dbReference>
<dbReference type="SUPFAM" id="SSF55048">
    <property type="entry name" value="Probable ACP-binding domain of malonyl-CoA ACP transacylase"/>
    <property type="match status" value="2"/>
</dbReference>
<name>A0A1H8YN08_9PSEU</name>
<keyword evidence="7" id="KW-0511">Multifunctional enzyme</keyword>
<evidence type="ECO:0000256" key="12">
    <source>
        <dbReference type="ARBA" id="ARBA00063272"/>
    </source>
</evidence>
<dbReference type="FunFam" id="3.40.47.10:FF:000019">
    <property type="entry name" value="Polyketide synthase type I"/>
    <property type="match status" value="2"/>
</dbReference>
<dbReference type="SMART" id="SM00826">
    <property type="entry name" value="PKS_DH"/>
    <property type="match status" value="1"/>
</dbReference>
<evidence type="ECO:0000256" key="11">
    <source>
        <dbReference type="ARBA" id="ARBA00060622"/>
    </source>
</evidence>
<dbReference type="InterPro" id="IPR014031">
    <property type="entry name" value="Ketoacyl_synth_C"/>
</dbReference>
<dbReference type="InterPro" id="IPR042104">
    <property type="entry name" value="PKS_dehydratase_sf"/>
</dbReference>
<keyword evidence="20" id="KW-1185">Reference proteome</keyword>
<sequence>MTNEEKLVGYLKQVTEELHRTRQRLRAVEDRLDRADEPVAIVAMGCRYPVDVQSPEDLWRIALDGRDVIGPFPGDRGWNLDELFATDSGRAGTTYAREGGFLRNATRFDAAFFEISPREATAMDPQQRVLLEVAWETLERAGLDPASLAGTGTGVFTGLADNGYGSRFDLAPEEFEGYLLTGNTTSVASGRLAYTFGFEGPAVTIDTACSSSLVAIHLASQSLRNGECDLALAGGTHVMANPGVFVEFGRQRGLAPDGRCKAFAASADGTGWGEGAGLVLLERVSDARRNGHSVLAVIAGSAVNQDGASNGLTAPNGPAQERVIRRALATARLTPSDVDIVEAHGTGTALGDPIEAQAVLATYGRNRPADQPLWLGSVKSNLGHTASAAGVAGVIKMVMAMRHGLMPKTLHVEERTPQVDWSAGAVSLLTDAVPWPQRARPRRAAVSSFGISGTNAHLILEQEPPGTPEVVESSPLSAVPWILSAQDEHALRDQARRVLEHVERRPDYTAADIGASLATTRHAFGHRAAVVAADADDFWAGLRALVAAEPGPHVVEPTRARSRTMAFLLTGQGAQRPEMGKQLYGEFPVFAAALDKICRHLDEHLDRPLAQVMFAAPGSADAALLDHTAYAQPALFAFEVALFRLLQRWGLRPGYLIGHSIGELIAAHLAGVFDVRDACALVSARGRLMQSLPDGAMASIEAGADEVLAHLAGKSGALVDIAAVNGPRETVVSGDREHVIEFARAYADQGRKTKRLPVRHAFHSRHTEQVLDEFRRVAEQVTLHPARIPLASNATGKLAEPGLLQSPEYWVRQIRGTVLFHQGIQALESAGVDTYLEIGPAAVLAGMTRQSLVDSTDRAVIAAIRSDSRESLSVTRALTGAHVLGVDVDWTAFFEGQGRRVELPTYPFQRQRHWFDQPFARTAGRAAADDSSLLTIKWLPKDVQQASPDGHWVLLGPADDGILLIDGAERHRDLAALQEAVSHGAEVPDVVVLPVFANAGADPARAAHEHAKAMLALVRAWLQEDRFENSRLVVVTRGATGATGHVHDLACAPVWGLVRSAQSEHPGRIVLVDVDAPEAFAPVIRGVVASGEAQSAVRAGTLFVPRLEQEDDATDDAPVLDTAGTVLITGATGALGRLLARHLVDEHGVRHLLLASRKGRDAELAAELTGLGAHVTSAACDVADRKAVADLLAAVPPEHPLTAVVHAASVLDDGVVQHVSPERLDAVLRPKVDAAWYLHELTSGMDLSAFVLCSSVAAAVGTPGQGAYAAANGFLDTLAVYRRAVGLPATGIAWGHWEQAGLDRLPVDTALKLFDAALTSKSPVLVPARLNEAALRERAGAGTLPAVLASLTPDLSGPPEAGPSPARRLAGLPEAERNERLTDLVRAHVAAVLGHPVADGVDVERPLRELGVDSLAAVEIRNRLAAATGLALPTTLVFDRPTIREMIRHLAGEMFGGPDSEQAPAKTASAGDEPIAIVAMACRYPGDVRSPADLWDLVASGRDAISGFPADRGWDVDGLYDPDPEQPGKTYTREGGFLHDAGQFDAAFFRVSPREAKAMDPQQRLLLEVAWETFEHAGIDPTSVRDTNTGVFTGVIDNHYARYDAPGDLEGYLLAGNTTSVASGRVSYTFGLRGPAVTVDTACSSSLVAIHLAGQALRSGETDLVLTGGVSVMSSPASFIEFSRQRGLSPDGRCKAFAGGADGTGWGEGIGLLLLERLSDAQRNNHRVLALLRGSAVNQDGASNGLTAPNGPAQQRVIRQALANAGVVPAEVDLVEAHGTGTMLGDPIEAQALIATYGAQHTTDRPLWLGSLKSNIGHTQAAAGVGGVIKMVEAIRRGLMPKTLHVDEPSPRVDWKSCAVSLLTEPVPWRETGAPRRAAVSSFGMSGTNAHVVLEQAPPWKPATAAPTVERQFCPWVLSAGNDTALNAHAAQLVSFLDGTPEPTPAEVGYSLAAGRATFDHRAVITARTRAEFMTALDALARKAPHDDVVRGIAAIPGKTVFVFPGQGSQWEGMARELLETSTVFREHIDACADALAPHVPWSLQDVLRGAPDAPSLERVDVVQPALFATMVSLAGLWRSLGVEPDAVVGHSQGEIAAAYVAGALTLEDAARISAMRSRALLRIAGEGGMAAVALPADETASLISEWGDRLSVAAVNGPSSTVVSGDPDAIAELVADCDRRDVRGRLIPVDYASHSRHVEEIRAELLSELAATNPHAGTATFCSTVTGGPVETTGLDAAYWYENLRRPVHFEHAVSRLLDDGHGVFIECSAHPVLAAAVEQTAENHADDRARDVVVTGTLRRGRGGLKRFLTSVAEVHVRGIPVNWPTLFDAGTQRVDLPTYPFQREHFWLDGRLTGNVGAAGLATATHPLLGAEVAVADGGQLVLTGRLSLAGFPWLADHAVADTVLLPGAAFVELAVYAGSRVDCSAVLELTLEAPLVLPDAVAVQLQVIVTAPDDSGHRGISVHSRPDGEDSDQATWTRHATGLLGQLDRDAGDHDCVVPADATPVDVSDYYDLVADRGYRYGPAFRGLRAAWRHGDEIYAEVELPEHVDASAFAVHPAALDAALHALGVPAVLGGGESENDGGIALPFSWTGVTVHATGARRLRVRVRPKGRDEVALTLGDSSGRTILTVDSLTTKAVDPTRLGAAGAGRADWLFLLDWVPEPLPVPAGRSGQPWAVLGFTSAGLVDDLADAGVTVLPHPDLAALADALTDGDVCPETVVFGCETPAGSTESAAHLAVERVLCVLQDWLADDRFARSRLVVLTRHAVTARAGERIGDLVTAPVWGAVRTAQAENPARIVLLDLDDSVASRCAVPGAVDSGQPELALRDGSAFAPRLVRAGGGTSLVGPDERVPWRLDITSPGSLDGLELVAHPELDRPLGPGEVRVGVRAVGVNFRDVVVALGMVDDDRPPGGEGAGVVLEVAPDVCGLTPGDRVLGMLETGAGPVATTDHRLLVRMPTEWSFADAATVPIAFLTAYHGLKNLAGLRPGDRLLLHAATGGVGTAALQLARYWGAEVFATASPPKWDTLRAAGLDDAHIASSRSLDFEDRFRRVCGDVDVVLNSLAGEFVDASLRLLGEGGRFVEMGKTDIRGPEEVVAAHPRVAYRAFDLMDAGTDELARMLSELAGLFERGALRPLTVTAFDIRNAPDALRHLSQARHTGKIVLTLPAPLDPDGTVLVTGGTGSLGALTARHLVTQHGARHVLLTSRRGLGTPDAARLSAELTDLGATVTVAACDAADRNAVAALLASVPREHPLTAVVHAAGLLDDATVTAMTPAQVHRVLAPKVDAAWHLHELTGHADLAFFVLFSSLTGTVGTPGQANYAAANTFLDTLARHRRALGLPGTSLNWGYWQRATGMTGHLTVADRARLARGGIVPISDDQGMAMFDSARATEHAVVVPARLDMAALRARARAGSLPPVLLRLVGAVTTRAATVDESGSTVERLTALPEPERQRALVDLVRATAATVLGHGGPGGIPPDQAFKGLGFDSLSTIELRNRLAAATGLRLPSTLAFDHPTPVALARHLQEHLFLAAPAPAADFAAELDAVAAAVPEIAEDDERLARITDRVKDLLWKLEGHRRTGGGDGVPHADLESASDEELFEELDNGVAGRGPVHSNGSVRQSRLGGAQ</sequence>
<dbReference type="Gene3D" id="3.40.366.10">
    <property type="entry name" value="Malonyl-Coenzyme A Acyl Carrier Protein, domain 2"/>
    <property type="match status" value="2"/>
</dbReference>
<feature type="compositionally biased region" description="Acidic residues" evidence="15">
    <location>
        <begin position="3599"/>
        <end position="3610"/>
    </location>
</feature>
<evidence type="ECO:0000256" key="10">
    <source>
        <dbReference type="ARBA" id="ARBA00060158"/>
    </source>
</evidence>
<dbReference type="SMART" id="SM01294">
    <property type="entry name" value="PKS_PP_betabranch"/>
    <property type="match status" value="1"/>
</dbReference>
<proteinExistence type="predicted"/>
<dbReference type="GO" id="GO:0033068">
    <property type="term" value="P:macrolide biosynthetic process"/>
    <property type="evidence" value="ECO:0007669"/>
    <property type="project" value="UniProtKB-ARBA"/>
</dbReference>
<dbReference type="Pfam" id="PF13602">
    <property type="entry name" value="ADH_zinc_N_2"/>
    <property type="match status" value="1"/>
</dbReference>
<dbReference type="STRING" id="394193.SAMN04489732_12857"/>
<evidence type="ECO:0000259" key="17">
    <source>
        <dbReference type="PROSITE" id="PS52004"/>
    </source>
</evidence>
<evidence type="ECO:0000256" key="2">
    <source>
        <dbReference type="ARBA" id="ARBA00022450"/>
    </source>
</evidence>
<dbReference type="OrthoDB" id="9778690at2"/>
<dbReference type="PANTHER" id="PTHR43775:SF51">
    <property type="entry name" value="INACTIVE PHENOLPHTHIOCEROL SYNTHESIS POLYKETIDE SYNTHASE TYPE I PKS1-RELATED"/>
    <property type="match status" value="1"/>
</dbReference>
<accession>A0A1H8YN08</accession>
<dbReference type="EC" id="2.3.1.94" evidence="13"/>
<gene>
    <name evidence="19" type="ORF">SAMN04489732_12857</name>
</gene>
<dbReference type="SUPFAM" id="SSF51735">
    <property type="entry name" value="NAD(P)-binding Rossmann-fold domains"/>
    <property type="match status" value="5"/>
</dbReference>
<dbReference type="GO" id="GO:0047879">
    <property type="term" value="F:erythronolide synthase activity"/>
    <property type="evidence" value="ECO:0007669"/>
    <property type="project" value="UniProtKB-EC"/>
</dbReference>
<feature type="domain" description="Carrier" evidence="16">
    <location>
        <begin position="3459"/>
        <end position="3534"/>
    </location>
</feature>
<dbReference type="InterPro" id="IPR009081">
    <property type="entry name" value="PP-bd_ACP"/>
</dbReference>
<evidence type="ECO:0000256" key="4">
    <source>
        <dbReference type="ARBA" id="ARBA00022679"/>
    </source>
</evidence>
<dbReference type="InterPro" id="IPR055123">
    <property type="entry name" value="SpnB-like_Rossmann"/>
</dbReference>
<dbReference type="InterPro" id="IPR036736">
    <property type="entry name" value="ACP-like_sf"/>
</dbReference>
<feature type="active site" description="Proton donor; for dehydratase activity" evidence="14">
    <location>
        <position position="2565"/>
    </location>
</feature>
<evidence type="ECO:0000256" key="13">
    <source>
        <dbReference type="ARBA" id="ARBA00066981"/>
    </source>
</evidence>
<dbReference type="Gene3D" id="1.10.1200.10">
    <property type="entry name" value="ACP-like"/>
    <property type="match status" value="2"/>
</dbReference>
<evidence type="ECO:0000256" key="7">
    <source>
        <dbReference type="ARBA" id="ARBA00023268"/>
    </source>
</evidence>
<dbReference type="InterPro" id="IPR016036">
    <property type="entry name" value="Malonyl_transacylase_ACP-bd"/>
</dbReference>
<keyword evidence="6" id="KW-0045">Antibiotic biosynthesis</keyword>
<keyword evidence="5" id="KW-0677">Repeat</keyword>
<evidence type="ECO:0000256" key="5">
    <source>
        <dbReference type="ARBA" id="ARBA00022737"/>
    </source>
</evidence>
<feature type="region of interest" description="Disordered" evidence="15">
    <location>
        <begin position="3584"/>
        <end position="3634"/>
    </location>
</feature>
<dbReference type="Gene3D" id="3.40.50.720">
    <property type="entry name" value="NAD(P)-binding Rossmann-like Domain"/>
    <property type="match status" value="2"/>
</dbReference>
<feature type="region of interest" description="N-terminal hotdog fold" evidence="14">
    <location>
        <begin position="2369"/>
        <end position="2495"/>
    </location>
</feature>
<dbReference type="FunFam" id="3.40.366.10:FF:000002">
    <property type="entry name" value="Probable polyketide synthase 2"/>
    <property type="match status" value="1"/>
</dbReference>
<dbReference type="SMART" id="SM00825">
    <property type="entry name" value="PKS_KS"/>
    <property type="match status" value="2"/>
</dbReference>
<dbReference type="Pfam" id="PF00550">
    <property type="entry name" value="PP-binding"/>
    <property type="match status" value="2"/>
</dbReference>
<feature type="domain" description="Carrier" evidence="16">
    <location>
        <begin position="1379"/>
        <end position="1454"/>
    </location>
</feature>
<feature type="domain" description="Ketosynthase family 3 (KS3)" evidence="17">
    <location>
        <begin position="1472"/>
        <end position="1896"/>
    </location>
</feature>
<dbReference type="Pfam" id="PF16197">
    <property type="entry name" value="KAsynt_C_assoc"/>
    <property type="match status" value="2"/>
</dbReference>
<keyword evidence="3" id="KW-0597">Phosphoprotein</keyword>
<dbReference type="InterPro" id="IPR049552">
    <property type="entry name" value="PKS_DH_N"/>
</dbReference>
<dbReference type="InterPro" id="IPR057326">
    <property type="entry name" value="KR_dom"/>
</dbReference>
<dbReference type="CDD" id="cd08956">
    <property type="entry name" value="KR_3_FAS_SDR_x"/>
    <property type="match status" value="2"/>
</dbReference>
<evidence type="ECO:0000313" key="20">
    <source>
        <dbReference type="Proteomes" id="UP000198582"/>
    </source>
</evidence>
<dbReference type="InterPro" id="IPR001227">
    <property type="entry name" value="Ac_transferase_dom_sf"/>
</dbReference>
<dbReference type="Gene3D" id="3.90.180.10">
    <property type="entry name" value="Medium-chain alcohol dehydrogenases, catalytic domain"/>
    <property type="match status" value="1"/>
</dbReference>
<comment type="subunit">
    <text evidence="12">Homodimer. Erythronolide synthase is composed of EryAI, EryAII and EryAIII multimodular (2 modules) polypeptides each coding for a functional synthase subunit which participates in 2 of the six FAS-like elongation steps required for formation of the polyketide. Module 1, 2, 3, 4, 5, and 6 participating in biosynthesis steps 1, 2, 3, 4, 5, and 6, respectively.</text>
</comment>
<dbReference type="SMART" id="SM00823">
    <property type="entry name" value="PKS_PP"/>
    <property type="match status" value="2"/>
</dbReference>
<dbReference type="InterPro" id="IPR049551">
    <property type="entry name" value="PKS_DH_C"/>
</dbReference>
<evidence type="ECO:0000256" key="1">
    <source>
        <dbReference type="ARBA" id="ARBA00001957"/>
    </source>
</evidence>
<dbReference type="InterPro" id="IPR032821">
    <property type="entry name" value="PKS_assoc"/>
</dbReference>
<dbReference type="SMART" id="SM00822">
    <property type="entry name" value="PKS_KR"/>
    <property type="match status" value="2"/>
</dbReference>
<dbReference type="GO" id="GO:0004312">
    <property type="term" value="F:fatty acid synthase activity"/>
    <property type="evidence" value="ECO:0007669"/>
    <property type="project" value="TreeGrafter"/>
</dbReference>
<dbReference type="SUPFAM" id="SSF50129">
    <property type="entry name" value="GroES-like"/>
    <property type="match status" value="1"/>
</dbReference>
<dbReference type="PROSITE" id="PS52004">
    <property type="entry name" value="KS3_2"/>
    <property type="match status" value="2"/>
</dbReference>
<dbReference type="EMBL" id="FOEF01000028">
    <property type="protein sequence ID" value="SEP53570.1"/>
    <property type="molecule type" value="Genomic_DNA"/>
</dbReference>
<dbReference type="InterPro" id="IPR020841">
    <property type="entry name" value="PKS_Beta-ketoAc_synthase_dom"/>
</dbReference>
<dbReference type="InterPro" id="IPR020843">
    <property type="entry name" value="ER"/>
</dbReference>
<dbReference type="Pfam" id="PF21089">
    <property type="entry name" value="PKS_DH_N"/>
    <property type="match status" value="1"/>
</dbReference>
<dbReference type="InterPro" id="IPR036291">
    <property type="entry name" value="NAD(P)-bd_dom_sf"/>
</dbReference>
<dbReference type="InterPro" id="IPR015083">
    <property type="entry name" value="NorB/c/GfsB-D-like_docking"/>
</dbReference>
<dbReference type="Gene3D" id="3.10.129.110">
    <property type="entry name" value="Polyketide synthase dehydratase"/>
    <property type="match status" value="1"/>
</dbReference>
<evidence type="ECO:0000256" key="14">
    <source>
        <dbReference type="PROSITE-ProRule" id="PRU01363"/>
    </source>
</evidence>
<dbReference type="PROSITE" id="PS50075">
    <property type="entry name" value="CARRIER"/>
    <property type="match status" value="2"/>
</dbReference>
<dbReference type="Pfam" id="PF22953">
    <property type="entry name" value="SpnB_Rossmann"/>
    <property type="match status" value="2"/>
</dbReference>
<dbReference type="InterPro" id="IPR020807">
    <property type="entry name" value="PKS_DH"/>
</dbReference>
<evidence type="ECO:0000256" key="8">
    <source>
        <dbReference type="ARBA" id="ARBA00023315"/>
    </source>
</evidence>
<dbReference type="InterPro" id="IPR050091">
    <property type="entry name" value="PKS_NRPS_Biosynth_Enz"/>
</dbReference>
<dbReference type="GO" id="GO:0006633">
    <property type="term" value="P:fatty acid biosynthetic process"/>
    <property type="evidence" value="ECO:0007669"/>
    <property type="project" value="InterPro"/>
</dbReference>
<feature type="domain" description="PKS/mFAS DH" evidence="18">
    <location>
        <begin position="2369"/>
        <end position="2648"/>
    </location>
</feature>
<dbReference type="Gene3D" id="3.40.47.10">
    <property type="match status" value="2"/>
</dbReference>
<comment type="function">
    <text evidence="10">Involved in the biosynthesis of antibiotic erythromycin via the biosynthesis of its aglycone precursor, 6-deoxyerythronolide B (6-dEB).</text>
</comment>
<protein>
    <recommendedName>
        <fullName evidence="13">6-deoxyerythronolide-B synthase</fullName>
        <ecNumber evidence="13">2.3.1.94</ecNumber>
    </recommendedName>
</protein>
<dbReference type="PROSITE" id="PS00606">
    <property type="entry name" value="KS3_1"/>
    <property type="match status" value="2"/>
</dbReference>
<dbReference type="PANTHER" id="PTHR43775">
    <property type="entry name" value="FATTY ACID SYNTHASE"/>
    <property type="match status" value="1"/>
</dbReference>
<feature type="region of interest" description="C-terminal hotdog fold" evidence="14">
    <location>
        <begin position="2506"/>
        <end position="2648"/>
    </location>
</feature>
<dbReference type="FunFam" id="1.10.1200.10:FF:000007">
    <property type="entry name" value="Probable polyketide synthase pks17"/>
    <property type="match status" value="2"/>
</dbReference>